<dbReference type="EMBL" id="MU005632">
    <property type="protein sequence ID" value="KAF2676645.1"/>
    <property type="molecule type" value="Genomic_DNA"/>
</dbReference>
<reference evidence="4" key="1">
    <citation type="journal article" date="2020" name="Stud. Mycol.">
        <title>101 Dothideomycetes genomes: a test case for predicting lifestyles and emergence of pathogens.</title>
        <authorList>
            <person name="Haridas S."/>
            <person name="Albert R."/>
            <person name="Binder M."/>
            <person name="Bloem J."/>
            <person name="Labutti K."/>
            <person name="Salamov A."/>
            <person name="Andreopoulos B."/>
            <person name="Baker S."/>
            <person name="Barry K."/>
            <person name="Bills G."/>
            <person name="Bluhm B."/>
            <person name="Cannon C."/>
            <person name="Castanera R."/>
            <person name="Culley D."/>
            <person name="Daum C."/>
            <person name="Ezra D."/>
            <person name="Gonzalez J."/>
            <person name="Henrissat B."/>
            <person name="Kuo A."/>
            <person name="Liang C."/>
            <person name="Lipzen A."/>
            <person name="Lutzoni F."/>
            <person name="Magnuson J."/>
            <person name="Mondo S."/>
            <person name="Nolan M."/>
            <person name="Ohm R."/>
            <person name="Pangilinan J."/>
            <person name="Park H.-J."/>
            <person name="Ramirez L."/>
            <person name="Alfaro M."/>
            <person name="Sun H."/>
            <person name="Tritt A."/>
            <person name="Yoshinaga Y."/>
            <person name="Zwiers L.-H."/>
            <person name="Turgeon B."/>
            <person name="Goodwin S."/>
            <person name="Spatafora J."/>
            <person name="Crous P."/>
            <person name="Grigoriev I."/>
        </authorList>
    </citation>
    <scope>NUCLEOTIDE SEQUENCE</scope>
    <source>
        <strain evidence="4">CBS 122367</strain>
    </source>
</reference>
<keyword evidence="2" id="KW-1133">Transmembrane helix</keyword>
<proteinExistence type="predicted"/>
<gene>
    <name evidence="4" type="ORF">K458DRAFT_492372</name>
</gene>
<protein>
    <recommendedName>
        <fullName evidence="6">Mid2 domain-containing protein</fullName>
    </recommendedName>
</protein>
<feature type="transmembrane region" description="Helical" evidence="2">
    <location>
        <begin position="211"/>
        <end position="236"/>
    </location>
</feature>
<accession>A0A6G1IET8</accession>
<feature type="signal peptide" evidence="3">
    <location>
        <begin position="1"/>
        <end position="27"/>
    </location>
</feature>
<keyword evidence="3" id="KW-0732">Signal</keyword>
<feature type="compositionally biased region" description="Low complexity" evidence="1">
    <location>
        <begin position="160"/>
        <end position="176"/>
    </location>
</feature>
<feature type="region of interest" description="Disordered" evidence="1">
    <location>
        <begin position="318"/>
        <end position="358"/>
    </location>
</feature>
<keyword evidence="2" id="KW-0472">Membrane</keyword>
<keyword evidence="2" id="KW-0812">Transmembrane</keyword>
<organism evidence="4 5">
    <name type="scientific">Lentithecium fluviatile CBS 122367</name>
    <dbReference type="NCBI Taxonomy" id="1168545"/>
    <lineage>
        <taxon>Eukaryota</taxon>
        <taxon>Fungi</taxon>
        <taxon>Dikarya</taxon>
        <taxon>Ascomycota</taxon>
        <taxon>Pezizomycotina</taxon>
        <taxon>Dothideomycetes</taxon>
        <taxon>Pleosporomycetidae</taxon>
        <taxon>Pleosporales</taxon>
        <taxon>Massarineae</taxon>
        <taxon>Lentitheciaceae</taxon>
        <taxon>Lentithecium</taxon>
    </lineage>
</organism>
<dbReference type="OrthoDB" id="5215637at2759"/>
<dbReference type="Proteomes" id="UP000799291">
    <property type="component" value="Unassembled WGS sequence"/>
</dbReference>
<feature type="compositionally biased region" description="Polar residues" evidence="1">
    <location>
        <begin position="177"/>
        <end position="198"/>
    </location>
</feature>
<sequence length="358" mass="37641">MLESLISFAEMIYSLVVYSILLNCARADADAACYLPNGSWSPGFFACDPTAFITSCCPTGWTCYSNSMCVVTDPSTANSSHPVGTSIRASCTNPKWNNAICGDFCLTERDLSGNLEACGDNKFCCADDPDCSCANGAFQLNPGRVQTIIGAEGLEHTTTSTLPVSTSSAHTSSASSFNTAVRTPTSTGSQTPAPTAQVSEKKLLDEPGVKAGVALGVVFGVILLIGVALLVWKFCFSSNHKNNRRSIVIPTSKPAGPNPADDPYVPGNAANYDPPPSAVTRQSNEYLNRGDAPLGNAYERDIPSPNGFVNSSTTVGAGVPNDGYNGNRGFGGRPLSWVSDEGEGESRYVRPRASELGF</sequence>
<dbReference type="AlphaFoldDB" id="A0A6G1IET8"/>
<evidence type="ECO:0000313" key="5">
    <source>
        <dbReference type="Proteomes" id="UP000799291"/>
    </source>
</evidence>
<evidence type="ECO:0000256" key="2">
    <source>
        <dbReference type="SAM" id="Phobius"/>
    </source>
</evidence>
<name>A0A6G1IET8_9PLEO</name>
<evidence type="ECO:0000256" key="1">
    <source>
        <dbReference type="SAM" id="MobiDB-lite"/>
    </source>
</evidence>
<feature type="region of interest" description="Disordered" evidence="1">
    <location>
        <begin position="160"/>
        <end position="199"/>
    </location>
</feature>
<evidence type="ECO:0000313" key="4">
    <source>
        <dbReference type="EMBL" id="KAF2676645.1"/>
    </source>
</evidence>
<keyword evidence="5" id="KW-1185">Reference proteome</keyword>
<feature type="chain" id="PRO_5026052267" description="Mid2 domain-containing protein" evidence="3">
    <location>
        <begin position="28"/>
        <end position="358"/>
    </location>
</feature>
<evidence type="ECO:0008006" key="6">
    <source>
        <dbReference type="Google" id="ProtNLM"/>
    </source>
</evidence>
<evidence type="ECO:0000256" key="3">
    <source>
        <dbReference type="SAM" id="SignalP"/>
    </source>
</evidence>